<dbReference type="GO" id="GO:0016787">
    <property type="term" value="F:hydrolase activity"/>
    <property type="evidence" value="ECO:0007669"/>
    <property type="project" value="UniProtKB-KW"/>
</dbReference>
<sequence>MKIRPLAILLVIATVMLATPSAQACTGITLKAEDGSVVRGRTGEFGTPLDIRLIVIPKGLPLDGGAVNGARAKTWTSKHAVAGVNALGGSYALDGLNDAGLSVGAFYFPDYAEYSEVSGADDGNVVSPLYFVNYALTQFATVDEVRKAVGDIKVAGAKEKEWGGMVPPFHWVVSDRSGASIVIEPVGGELVVHDNPLGVITNSPTFDWHMTNIRNFIYLNPLNVPPVKLNKVEFKSLGQGSGLAGMPGDFTPPSRFVRAVVFSQSVFPLATGHDAVLQTFHILNQFDIPRGAAAGMVGGKREADITQATVAADLKSLKYYVTNYSSRRIKMIDLNRIDPDRREIIQIDLPKRETIDDLTPIKE</sequence>
<comment type="caution">
    <text evidence="5">The sequence shown here is derived from an EMBL/GenBank/DDBJ whole genome shotgun (WGS) entry which is preliminary data.</text>
</comment>
<feature type="signal peptide" evidence="3">
    <location>
        <begin position="1"/>
        <end position="24"/>
    </location>
</feature>
<dbReference type="Pfam" id="PF02275">
    <property type="entry name" value="CBAH"/>
    <property type="match status" value="1"/>
</dbReference>
<reference evidence="5 6" key="1">
    <citation type="submission" date="2019-03" db="EMBL/GenBank/DDBJ databases">
        <title>Genomic Encyclopedia of Type Strains, Phase IV (KMG-IV): sequencing the most valuable type-strain genomes for metagenomic binning, comparative biology and taxonomic classification.</title>
        <authorList>
            <person name="Goeker M."/>
        </authorList>
    </citation>
    <scope>NUCLEOTIDE SEQUENCE [LARGE SCALE GENOMIC DNA]</scope>
    <source>
        <strain evidence="5 6">DSM 101483</strain>
    </source>
</reference>
<comment type="similarity">
    <text evidence="1">Belongs to the peptidase C59 family.</text>
</comment>
<dbReference type="EMBL" id="SOBK01000007">
    <property type="protein sequence ID" value="TDT87940.1"/>
    <property type="molecule type" value="Genomic_DNA"/>
</dbReference>
<dbReference type="InterPro" id="IPR029055">
    <property type="entry name" value="Ntn_hydrolases_N"/>
</dbReference>
<evidence type="ECO:0000256" key="3">
    <source>
        <dbReference type="SAM" id="SignalP"/>
    </source>
</evidence>
<proteinExistence type="inferred from homology"/>
<keyword evidence="3" id="KW-0732">Signal</keyword>
<dbReference type="SUPFAM" id="SSF56235">
    <property type="entry name" value="N-terminal nucleophile aminohydrolases (Ntn hydrolases)"/>
    <property type="match status" value="1"/>
</dbReference>
<protein>
    <submittedName>
        <fullName evidence="5">Choloylglycine hydrolase</fullName>
    </submittedName>
</protein>
<dbReference type="Gene3D" id="3.60.60.10">
    <property type="entry name" value="Penicillin V Acylase, Chain A"/>
    <property type="match status" value="1"/>
</dbReference>
<dbReference type="CDD" id="cd00542">
    <property type="entry name" value="Ntn_PVA"/>
    <property type="match status" value="1"/>
</dbReference>
<dbReference type="AlphaFoldDB" id="A0AA94TIW0"/>
<dbReference type="PANTHER" id="PTHR35527:SF2">
    <property type="entry name" value="HYDROLASE"/>
    <property type="match status" value="1"/>
</dbReference>
<evidence type="ECO:0000313" key="5">
    <source>
        <dbReference type="EMBL" id="TDT87940.1"/>
    </source>
</evidence>
<dbReference type="InterPro" id="IPR029132">
    <property type="entry name" value="CBAH/NAAA_C"/>
</dbReference>
<gene>
    <name evidence="5" type="ORF">EDC59_107135</name>
</gene>
<evidence type="ECO:0000256" key="2">
    <source>
        <dbReference type="ARBA" id="ARBA00022801"/>
    </source>
</evidence>
<feature type="chain" id="PRO_5041661677" evidence="3">
    <location>
        <begin position="25"/>
        <end position="363"/>
    </location>
</feature>
<dbReference type="Proteomes" id="UP000295506">
    <property type="component" value="Unassembled WGS sequence"/>
</dbReference>
<evidence type="ECO:0000256" key="1">
    <source>
        <dbReference type="ARBA" id="ARBA00006625"/>
    </source>
</evidence>
<dbReference type="PANTHER" id="PTHR35527">
    <property type="entry name" value="CHOLOYLGLYCINE HYDROLASE"/>
    <property type="match status" value="1"/>
</dbReference>
<evidence type="ECO:0000259" key="4">
    <source>
        <dbReference type="Pfam" id="PF02275"/>
    </source>
</evidence>
<keyword evidence="2 5" id="KW-0378">Hydrolase</keyword>
<dbReference type="PROSITE" id="PS51257">
    <property type="entry name" value="PROKAR_LIPOPROTEIN"/>
    <property type="match status" value="1"/>
</dbReference>
<feature type="domain" description="Choloylglycine hydrolase/NAAA C-terminal" evidence="4">
    <location>
        <begin position="25"/>
        <end position="344"/>
    </location>
</feature>
<dbReference type="InterPro" id="IPR052193">
    <property type="entry name" value="Peptidase_C59"/>
</dbReference>
<organism evidence="5 6">
    <name type="scientific">Pseudodesulfovibrio indicus</name>
    <dbReference type="NCBI Taxonomy" id="1716143"/>
    <lineage>
        <taxon>Bacteria</taxon>
        <taxon>Pseudomonadati</taxon>
        <taxon>Thermodesulfobacteriota</taxon>
        <taxon>Desulfovibrionia</taxon>
        <taxon>Desulfovibrionales</taxon>
        <taxon>Desulfovibrionaceae</taxon>
    </lineage>
</organism>
<accession>A0AA94TIW0</accession>
<name>A0AA94TIW0_9BACT</name>
<evidence type="ECO:0000313" key="6">
    <source>
        <dbReference type="Proteomes" id="UP000295506"/>
    </source>
</evidence>